<keyword evidence="2" id="KW-1185">Reference proteome</keyword>
<dbReference type="Proteomes" id="UP001166293">
    <property type="component" value="Unassembled WGS sequence"/>
</dbReference>
<evidence type="ECO:0000313" key="2">
    <source>
        <dbReference type="Proteomes" id="UP001166293"/>
    </source>
</evidence>
<dbReference type="RefSeq" id="WP_217779894.1">
    <property type="nucleotide sequence ID" value="NZ_JAHRWL010000003.1"/>
</dbReference>
<evidence type="ECO:0000313" key="1">
    <source>
        <dbReference type="EMBL" id="MBV2361502.1"/>
    </source>
</evidence>
<sequence length="70" mass="7528">MPIETVGWVHAAIPTDMVDGDLASITGAEEDAFVRAMVDDWDISGLSLPTARPNRPHFLASKPVDQVHGC</sequence>
<accession>A0ABS6NCU0</accession>
<proteinExistence type="predicted"/>
<reference evidence="1" key="1">
    <citation type="submission" date="2021-06" db="EMBL/GenBank/DDBJ databases">
        <title>Thalassococcus sp. CAU 1522 isolated from sea sand, Republic of Korea.</title>
        <authorList>
            <person name="Kim W."/>
        </authorList>
    </citation>
    <scope>NUCLEOTIDE SEQUENCE</scope>
    <source>
        <strain evidence="1">CAU 1522</strain>
    </source>
</reference>
<gene>
    <name evidence="1" type="ORF">KUH32_17195</name>
</gene>
<comment type="caution">
    <text evidence="1">The sequence shown here is derived from an EMBL/GenBank/DDBJ whole genome shotgun (WGS) entry which is preliminary data.</text>
</comment>
<organism evidence="1 2">
    <name type="scientific">Thalassococcus arenae</name>
    <dbReference type="NCBI Taxonomy" id="2851652"/>
    <lineage>
        <taxon>Bacteria</taxon>
        <taxon>Pseudomonadati</taxon>
        <taxon>Pseudomonadota</taxon>
        <taxon>Alphaproteobacteria</taxon>
        <taxon>Rhodobacterales</taxon>
        <taxon>Roseobacteraceae</taxon>
        <taxon>Thalassococcus</taxon>
    </lineage>
</organism>
<protein>
    <submittedName>
        <fullName evidence="1">Uncharacterized protein</fullName>
    </submittedName>
</protein>
<name>A0ABS6NCU0_9RHOB</name>
<dbReference type="EMBL" id="JAHRWL010000003">
    <property type="protein sequence ID" value="MBV2361502.1"/>
    <property type="molecule type" value="Genomic_DNA"/>
</dbReference>